<dbReference type="Proteomes" id="UP001454086">
    <property type="component" value="Unassembled WGS sequence"/>
</dbReference>
<organism evidence="7 8">
    <name type="scientific">Enterocloster hominis</name>
    <name type="common">ex Hitch et al. 2024</name>
    <dbReference type="NCBI Taxonomy" id="1917870"/>
    <lineage>
        <taxon>Bacteria</taxon>
        <taxon>Bacillati</taxon>
        <taxon>Bacillota</taxon>
        <taxon>Clostridia</taxon>
        <taxon>Lachnospirales</taxon>
        <taxon>Lachnospiraceae</taxon>
        <taxon>Enterocloster</taxon>
    </lineage>
</organism>
<evidence type="ECO:0000256" key="3">
    <source>
        <dbReference type="ARBA" id="ARBA00022962"/>
    </source>
</evidence>
<feature type="active site" evidence="4">
    <location>
        <position position="466"/>
    </location>
</feature>
<dbReference type="InterPro" id="IPR011698">
    <property type="entry name" value="GATase_3"/>
</dbReference>
<dbReference type="SUPFAM" id="SSF52540">
    <property type="entry name" value="P-loop containing nucleoside triphosphate hydrolases"/>
    <property type="match status" value="1"/>
</dbReference>
<dbReference type="Pfam" id="PF01656">
    <property type="entry name" value="CbiA"/>
    <property type="match status" value="1"/>
</dbReference>
<evidence type="ECO:0000256" key="2">
    <source>
        <dbReference type="ARBA" id="ARBA00022573"/>
    </source>
</evidence>
<dbReference type="PANTHER" id="PTHR21343:SF1">
    <property type="entry name" value="COBYRIC ACID SYNTHASE"/>
    <property type="match status" value="1"/>
</dbReference>
<feature type="domain" description="CobB/CobQ-like glutamine amidotransferase" evidence="6">
    <location>
        <begin position="252"/>
        <end position="471"/>
    </location>
</feature>
<dbReference type="Gene3D" id="3.40.50.880">
    <property type="match status" value="1"/>
</dbReference>
<dbReference type="SUPFAM" id="SSF52317">
    <property type="entry name" value="Class I glutamine amidotransferase-like"/>
    <property type="match status" value="1"/>
</dbReference>
<keyword evidence="8" id="KW-1185">Reference proteome</keyword>
<dbReference type="InterPro" id="IPR002586">
    <property type="entry name" value="CobQ/CobB/MinD/ParA_Nub-bd_dom"/>
</dbReference>
<dbReference type="PANTHER" id="PTHR21343">
    <property type="entry name" value="DETHIOBIOTIN SYNTHETASE"/>
    <property type="match status" value="1"/>
</dbReference>
<protein>
    <recommendedName>
        <fullName evidence="4">Cobyric acid synthase</fullName>
    </recommendedName>
</protein>
<dbReference type="RefSeq" id="WP_349119366.1">
    <property type="nucleotide sequence ID" value="NZ_JBBMFM010000252.1"/>
</dbReference>
<gene>
    <name evidence="4" type="primary">cobQ</name>
    <name evidence="7" type="ORF">WMQ36_29010</name>
</gene>
<dbReference type="HAMAP" id="MF_00028">
    <property type="entry name" value="CobQ"/>
    <property type="match status" value="1"/>
</dbReference>
<dbReference type="NCBIfam" id="NF001989">
    <property type="entry name" value="PRK00784.1"/>
    <property type="match status" value="1"/>
</dbReference>
<dbReference type="EMBL" id="JBBMFM010000252">
    <property type="protein sequence ID" value="MEQ2429010.1"/>
    <property type="molecule type" value="Genomic_DNA"/>
</dbReference>
<feature type="domain" description="CobQ/CobB/MinD/ParA nucleotide binding" evidence="5">
    <location>
        <begin position="5"/>
        <end position="228"/>
    </location>
</feature>
<dbReference type="InterPro" id="IPR027417">
    <property type="entry name" value="P-loop_NTPase"/>
</dbReference>
<dbReference type="NCBIfam" id="TIGR00313">
    <property type="entry name" value="cobQ"/>
    <property type="match status" value="1"/>
</dbReference>
<evidence type="ECO:0000259" key="5">
    <source>
        <dbReference type="Pfam" id="PF01656"/>
    </source>
</evidence>
<dbReference type="CDD" id="cd01750">
    <property type="entry name" value="GATase1_CobQ"/>
    <property type="match status" value="1"/>
</dbReference>
<evidence type="ECO:0000259" key="6">
    <source>
        <dbReference type="Pfam" id="PF07685"/>
    </source>
</evidence>
<comment type="similarity">
    <text evidence="4">Belongs to the CobB/CobQ family. CobQ subfamily.</text>
</comment>
<comment type="caution">
    <text evidence="7">The sequence shown here is derived from an EMBL/GenBank/DDBJ whole genome shotgun (WGS) entry which is preliminary data.</text>
</comment>
<proteinExistence type="inferred from homology"/>
<feature type="active site" description="Nucleophile" evidence="4">
    <location>
        <position position="330"/>
    </location>
</feature>
<name>A0ABV1DF73_9FIRM</name>
<keyword evidence="2 4" id="KW-0169">Cobalamin biosynthesis</keyword>
<accession>A0ABV1DF73</accession>
<dbReference type="Pfam" id="PF07685">
    <property type="entry name" value="GATase_3"/>
    <property type="match status" value="1"/>
</dbReference>
<evidence type="ECO:0000256" key="1">
    <source>
        <dbReference type="ARBA" id="ARBA00004953"/>
    </source>
</evidence>
<dbReference type="PROSITE" id="PS51274">
    <property type="entry name" value="GATASE_COBBQ"/>
    <property type="match status" value="1"/>
</dbReference>
<comment type="function">
    <text evidence="4">Catalyzes amidations at positions B, D, E, and G on adenosylcobyrinic A,C-diamide. NH(2) groups are provided by glutamine, and one molecule of ATP is hydrogenolyzed for each amidation.</text>
</comment>
<evidence type="ECO:0000313" key="8">
    <source>
        <dbReference type="Proteomes" id="UP001454086"/>
    </source>
</evidence>
<comment type="pathway">
    <text evidence="1 4">Cofactor biosynthesis; adenosylcobalamin biosynthesis.</text>
</comment>
<dbReference type="InterPro" id="IPR033949">
    <property type="entry name" value="CobQ_GATase1"/>
</dbReference>
<dbReference type="InterPro" id="IPR029062">
    <property type="entry name" value="Class_I_gatase-like"/>
</dbReference>
<keyword evidence="3 4" id="KW-0315">Glutamine amidotransferase</keyword>
<dbReference type="InterPro" id="IPR004459">
    <property type="entry name" value="CobQ_synth"/>
</dbReference>
<evidence type="ECO:0000256" key="4">
    <source>
        <dbReference type="HAMAP-Rule" id="MF_00028"/>
    </source>
</evidence>
<reference evidence="7 8" key="1">
    <citation type="submission" date="2024-03" db="EMBL/GenBank/DDBJ databases">
        <title>Human intestinal bacterial collection.</title>
        <authorList>
            <person name="Pauvert C."/>
            <person name="Hitch T.C.A."/>
            <person name="Clavel T."/>
        </authorList>
    </citation>
    <scope>NUCLEOTIDE SEQUENCE [LARGE SCALE GENOMIC DNA]</scope>
    <source>
        <strain evidence="7 8">CLA-SR-H021</strain>
    </source>
</reference>
<sequence>MARPIMIQGTMSNAGKSILAAGLCRIFMQDGYRTAPFKSQNMALNSYITSEGLEMGRAQVVQAEAAGIRPHVDMNPILLKPTTDVGSQVIVHGISRGNMKARDYFAMKRSLIPEIMASYERLSNAYDILVIEGAGSPAEINLKSDDIVNMGLAKLVDAPVLLAGDIDRGGVFAQLYGTVALLEQEERQRIKGLIINKFRGDRSILDPGTAMLEQLCGIPVMGVVPYMDVDIEDEDSLSARLDNGQAPGLVDLAVIRLPRISNFTDFNVFSRIPGVSLRYVSRVSELGMPDLVFLPGTKNTMDDLLWMRQNGLEAAVLKLAHKQVPIWGICGGYQMLGEVLRDVSGVESAGGREVPGMGLLPLRTEFQEEKVRTQVEGSLGELDGVLAPLSGRCISGYEIHMGRTSIDREHGAMDTAMLVSWRREPVICRPASYVMEVQDTDQQGCERKRVKEDGWNRGNIYGAYIHGMFDHPGIAETIVSSLAARKGISMDEVREGDYEAYRQQQYDKLADVLRSSLDMDAIYKMMGL</sequence>
<dbReference type="InterPro" id="IPR047045">
    <property type="entry name" value="CobQ_N"/>
</dbReference>
<dbReference type="CDD" id="cd05389">
    <property type="entry name" value="CobQ_N"/>
    <property type="match status" value="1"/>
</dbReference>
<evidence type="ECO:0000313" key="7">
    <source>
        <dbReference type="EMBL" id="MEQ2429010.1"/>
    </source>
</evidence>
<dbReference type="Gene3D" id="3.40.50.300">
    <property type="entry name" value="P-loop containing nucleotide triphosphate hydrolases"/>
    <property type="match status" value="1"/>
</dbReference>